<gene>
    <name evidence="1" type="ORF">QTH91_16185</name>
</gene>
<dbReference type="Pfam" id="PF05988">
    <property type="entry name" value="DUF899"/>
    <property type="match status" value="1"/>
</dbReference>
<comment type="caution">
    <text evidence="1">The sequence shown here is derived from an EMBL/GenBank/DDBJ whole genome shotgun (WGS) entry which is preliminary data.</text>
</comment>
<keyword evidence="2" id="KW-1185">Reference proteome</keyword>
<evidence type="ECO:0000313" key="2">
    <source>
        <dbReference type="Proteomes" id="UP001174908"/>
    </source>
</evidence>
<dbReference type="EMBL" id="JASZYV010000003">
    <property type="protein sequence ID" value="MDM0046029.1"/>
    <property type="molecule type" value="Genomic_DNA"/>
</dbReference>
<reference evidence="1" key="1">
    <citation type="submission" date="2023-06" db="EMBL/GenBank/DDBJ databases">
        <authorList>
            <person name="Jiang Y."/>
            <person name="Liu Q."/>
        </authorList>
    </citation>
    <scope>NUCLEOTIDE SEQUENCE</scope>
    <source>
        <strain evidence="1">CGMCC 1.12089</strain>
    </source>
</reference>
<evidence type="ECO:0000313" key="1">
    <source>
        <dbReference type="EMBL" id="MDM0046029.1"/>
    </source>
</evidence>
<dbReference type="RefSeq" id="WP_286661126.1">
    <property type="nucleotide sequence ID" value="NZ_JASZYV010000003.1"/>
</dbReference>
<proteinExistence type="predicted"/>
<dbReference type="InterPro" id="IPR010296">
    <property type="entry name" value="DUF899_thioredox"/>
</dbReference>
<dbReference type="SUPFAM" id="SSF52833">
    <property type="entry name" value="Thioredoxin-like"/>
    <property type="match status" value="1"/>
</dbReference>
<protein>
    <submittedName>
        <fullName evidence="1">Thioredoxin family protein</fullName>
    </submittedName>
</protein>
<name>A0ABT7NDM4_9BURK</name>
<organism evidence="1 2">
    <name type="scientific">Variovorax dokdonensis</name>
    <dbReference type="NCBI Taxonomy" id="344883"/>
    <lineage>
        <taxon>Bacteria</taxon>
        <taxon>Pseudomonadati</taxon>
        <taxon>Pseudomonadota</taxon>
        <taxon>Betaproteobacteria</taxon>
        <taxon>Burkholderiales</taxon>
        <taxon>Comamonadaceae</taxon>
        <taxon>Variovorax</taxon>
    </lineage>
</organism>
<dbReference type="Proteomes" id="UP001174908">
    <property type="component" value="Unassembled WGS sequence"/>
</dbReference>
<sequence>MIISTPARRIASRDEWIEASRRLVAKEKELTRAHDALARERQALPWVRVSEPYGFDTLEGRRTLAELFGDDSQLIVYHFMLAPGDEAGCIGCSFLVDQIQGALVHLRNHGVRLVCVSRAPLAQIERYRQRMGWTVDWASSNGSDFNYDFGVSFRPAQIKRGEVIYNFASQAPWGEEASGVSVFFKDEQGTVFHTYSSFGRGGEALLPAYALLDMTPLGRREPEDGPKMTSWVRRHDEYPAPASQATSQPASKPASSLMAAFAQAPSGCCG</sequence>
<dbReference type="InterPro" id="IPR036249">
    <property type="entry name" value="Thioredoxin-like_sf"/>
</dbReference>
<accession>A0ABT7NDM4</accession>